<evidence type="ECO:0008006" key="4">
    <source>
        <dbReference type="Google" id="ProtNLM"/>
    </source>
</evidence>
<keyword evidence="1" id="KW-0812">Transmembrane</keyword>
<dbReference type="GO" id="GO:0015385">
    <property type="term" value="F:sodium:proton antiporter activity"/>
    <property type="evidence" value="ECO:0007669"/>
    <property type="project" value="TreeGrafter"/>
</dbReference>
<accession>T0IGM8</accession>
<dbReference type="AlphaFoldDB" id="T0IGM8"/>
<name>T0IGM8_9SPHN</name>
<comment type="caution">
    <text evidence="2">The sequence shown here is derived from an EMBL/GenBank/DDBJ whole genome shotgun (WGS) entry which is preliminary data.</text>
</comment>
<keyword evidence="3" id="KW-1185">Reference proteome</keyword>
<evidence type="ECO:0000313" key="2">
    <source>
        <dbReference type="EMBL" id="EQB10810.1"/>
    </source>
</evidence>
<dbReference type="Proteomes" id="UP000015531">
    <property type="component" value="Unassembled WGS sequence"/>
</dbReference>
<reference evidence="2 3" key="1">
    <citation type="journal article" date="2013" name="Genome Announc.">
        <title>Draft Genome Sequence of Sphingobium lactosutens Strain DS20T, Isolated from a Hexachlorocyclohexane Dumpsite.</title>
        <authorList>
            <person name="Kumar R."/>
            <person name="Dwivedi V."/>
            <person name="Negi V."/>
            <person name="Khurana J.P."/>
            <person name="Lal R."/>
        </authorList>
    </citation>
    <scope>NUCLEOTIDE SEQUENCE [LARGE SCALE GENOMIC DNA]</scope>
    <source>
        <strain evidence="2 3">DS20</strain>
    </source>
</reference>
<evidence type="ECO:0000313" key="3">
    <source>
        <dbReference type="Proteomes" id="UP000015531"/>
    </source>
</evidence>
<feature type="transmembrane region" description="Helical" evidence="1">
    <location>
        <begin position="48"/>
        <end position="68"/>
    </location>
</feature>
<dbReference type="Pfam" id="PF03334">
    <property type="entry name" value="PhaG_MnhG_YufB"/>
    <property type="match status" value="1"/>
</dbReference>
<dbReference type="EMBL" id="ATDP01000109">
    <property type="protein sequence ID" value="EQB10810.1"/>
    <property type="molecule type" value="Genomic_DNA"/>
</dbReference>
<keyword evidence="1" id="KW-1133">Transmembrane helix</keyword>
<dbReference type="PANTHER" id="PTHR34703">
    <property type="entry name" value="ANTIPORTER SUBUNIT MNHG2-RELATED"/>
    <property type="match status" value="1"/>
</dbReference>
<evidence type="ECO:0000256" key="1">
    <source>
        <dbReference type="SAM" id="Phobius"/>
    </source>
</evidence>
<sequence length="113" mass="11993">MIQAPDLPLWAAIIVGVFVLLGATITLIGAVGLLRLKSFYDRVHAPTLGPTLGTASILVASITCFSVLQSRPVIHEILIAIFVTVTTPATLMLLGRAALYRDRRAGSADVPKD</sequence>
<feature type="transmembrane region" description="Helical" evidence="1">
    <location>
        <begin position="74"/>
        <end position="94"/>
    </location>
</feature>
<protein>
    <recommendedName>
        <fullName evidence="4">Cation:proton antiporter</fullName>
    </recommendedName>
</protein>
<feature type="transmembrane region" description="Helical" evidence="1">
    <location>
        <begin position="12"/>
        <end position="36"/>
    </location>
</feature>
<keyword evidence="1" id="KW-0472">Membrane</keyword>
<dbReference type="InterPro" id="IPR005133">
    <property type="entry name" value="PhaG_MnhG_YufB"/>
</dbReference>
<dbReference type="PATRIC" id="fig|1331060.3.peg.4974"/>
<dbReference type="NCBIfam" id="TIGR01300">
    <property type="entry name" value="CPA3_mnhG_phaG"/>
    <property type="match status" value="1"/>
</dbReference>
<organism evidence="2 3">
    <name type="scientific">Sphingobium lactosutens DS20</name>
    <dbReference type="NCBI Taxonomy" id="1331060"/>
    <lineage>
        <taxon>Bacteria</taxon>
        <taxon>Pseudomonadati</taxon>
        <taxon>Pseudomonadota</taxon>
        <taxon>Alphaproteobacteria</taxon>
        <taxon>Sphingomonadales</taxon>
        <taxon>Sphingomonadaceae</taxon>
        <taxon>Sphingobium</taxon>
    </lineage>
</organism>
<proteinExistence type="predicted"/>
<gene>
    <name evidence="2" type="ORF">RLDS_25580</name>
</gene>
<dbReference type="eggNOG" id="COG1320">
    <property type="taxonomic scope" value="Bacteria"/>
</dbReference>
<dbReference type="PANTHER" id="PTHR34703:SF1">
    <property type="entry name" value="ANTIPORTER SUBUNIT MNHG2-RELATED"/>
    <property type="match status" value="1"/>
</dbReference>
<dbReference type="RefSeq" id="WP_021228553.1">
    <property type="nucleotide sequence ID" value="NZ_ATDP01000109.1"/>
</dbReference>